<dbReference type="GO" id="GO:0005783">
    <property type="term" value="C:endoplasmic reticulum"/>
    <property type="evidence" value="ECO:0007669"/>
    <property type="project" value="TreeGrafter"/>
</dbReference>
<dbReference type="InterPro" id="IPR035969">
    <property type="entry name" value="Rab-GAP_TBC_sf"/>
</dbReference>
<evidence type="ECO:0000256" key="1">
    <source>
        <dbReference type="SAM" id="MobiDB-lite"/>
    </source>
</evidence>
<dbReference type="SUPFAM" id="SSF47923">
    <property type="entry name" value="Ypt/Rab-GAP domain of gyp1p"/>
    <property type="match status" value="1"/>
</dbReference>
<dbReference type="PROSITE" id="PS50086">
    <property type="entry name" value="TBC_RABGAP"/>
    <property type="match status" value="1"/>
</dbReference>
<reference evidence="3 4" key="2">
    <citation type="submission" date="2018-11" db="EMBL/GenBank/DDBJ databases">
        <authorList>
            <consortium name="Pathogen Informatics"/>
        </authorList>
    </citation>
    <scope>NUCLEOTIDE SEQUENCE [LARGE SCALE GENOMIC DNA]</scope>
</reference>
<keyword evidence="4" id="KW-1185">Reference proteome</keyword>
<dbReference type="PANTHER" id="PTHR13399">
    <property type="entry name" value="TRANSLOCON-ASSOCIATED PROTEIN TRAP , GAMMA SUBUNIT"/>
    <property type="match status" value="1"/>
</dbReference>
<dbReference type="WBParaSite" id="SBAD_0000017501-mRNA-1">
    <property type="protein sequence ID" value="SBAD_0000017501-mRNA-1"/>
    <property type="gene ID" value="SBAD_0000017501"/>
</dbReference>
<gene>
    <name evidence="3" type="ORF">SBAD_LOCUS163</name>
</gene>
<dbReference type="Gene3D" id="1.10.472.80">
    <property type="entry name" value="Ypt/Rab-GAP domain of gyp1p, domain 3"/>
    <property type="match status" value="1"/>
</dbReference>
<dbReference type="OrthoDB" id="289721at2759"/>
<evidence type="ECO:0000313" key="3">
    <source>
        <dbReference type="EMBL" id="VDO80253.1"/>
    </source>
</evidence>
<reference evidence="5" key="1">
    <citation type="submission" date="2016-06" db="UniProtKB">
        <authorList>
            <consortium name="WormBaseParasite"/>
        </authorList>
    </citation>
    <scope>IDENTIFICATION</scope>
</reference>
<proteinExistence type="predicted"/>
<evidence type="ECO:0000313" key="5">
    <source>
        <dbReference type="WBParaSite" id="SBAD_0000017501-mRNA-1"/>
    </source>
</evidence>
<dbReference type="EMBL" id="UZAM01000273">
    <property type="protein sequence ID" value="VDO80253.1"/>
    <property type="molecule type" value="Genomic_DNA"/>
</dbReference>
<evidence type="ECO:0000313" key="4">
    <source>
        <dbReference type="Proteomes" id="UP000270296"/>
    </source>
</evidence>
<dbReference type="AlphaFoldDB" id="A0A183I969"/>
<evidence type="ECO:0000259" key="2">
    <source>
        <dbReference type="PROSITE" id="PS50086"/>
    </source>
</evidence>
<dbReference type="Proteomes" id="UP000270296">
    <property type="component" value="Unassembled WGS sequence"/>
</dbReference>
<feature type="domain" description="Rab-GAP TBC" evidence="2">
    <location>
        <begin position="1"/>
        <end position="108"/>
    </location>
</feature>
<organism evidence="5">
    <name type="scientific">Soboliphyme baturini</name>
    <dbReference type="NCBI Taxonomy" id="241478"/>
    <lineage>
        <taxon>Eukaryota</taxon>
        <taxon>Metazoa</taxon>
        <taxon>Ecdysozoa</taxon>
        <taxon>Nematoda</taxon>
        <taxon>Enoplea</taxon>
        <taxon>Dorylaimia</taxon>
        <taxon>Dioctophymatida</taxon>
        <taxon>Dioctophymatoidea</taxon>
        <taxon>Soboliphymatidae</taxon>
        <taxon>Soboliphyme</taxon>
    </lineage>
</organism>
<protein>
    <submittedName>
        <fullName evidence="5">Rab-GAP TBC domain-containing protein</fullName>
    </submittedName>
</protein>
<name>A0A183I969_9BILA</name>
<dbReference type="InterPro" id="IPR000195">
    <property type="entry name" value="Rab-GAP-TBC_dom"/>
</dbReference>
<feature type="region of interest" description="Disordered" evidence="1">
    <location>
        <begin position="280"/>
        <end position="309"/>
    </location>
</feature>
<dbReference type="Pfam" id="PF00566">
    <property type="entry name" value="RabGAP-TBC"/>
    <property type="match status" value="1"/>
</dbReference>
<accession>A0A183I969</accession>
<feature type="compositionally biased region" description="Polar residues" evidence="1">
    <location>
        <begin position="281"/>
        <end position="293"/>
    </location>
</feature>
<dbReference type="PANTHER" id="PTHR13399:SF2">
    <property type="entry name" value="TRANSLOCON-ASSOCIATED PROTEIN SUBUNIT GAMMA"/>
    <property type="match status" value="1"/>
</dbReference>
<sequence length="447" mass="50961">MIMLIENVLPAGYFDQTLRALSVDMSVLRDLMLRQMPKLYFHLEHLQQTSGIVSHLYCLSCICNPIEDSEYEPPLINVFSMQWFLTMFATCLPMYLVFRLWDSLMLEGSEILLRAALAIFSKISRYILKANSADEFYEIMGIVCQKLQKIDQHQCNLMVQCIYNMAEFPYPGLAELRERHMWNIQPFSSTFKLLKTQVWGILKTDIDENSDEEVNKFGFICGRKHHSNSPTQKELGALQKQYKLLMQRQKQAALIIHIQPNGMRNQYATFSNKQIGEIADNSVSEENPATSGYGSFAKDPDEPSSDLDPADPEFIRCFRRCCSCSSLPALQQGDDCKSQLYVVRKSRSASSFERIPRRVAQDQACSAKPELRSQSVSWKNHSSSSTLSPLTPASTPQLFKARVETSKALVDSIVKSASLKSQSTYYPFPVVRHSKIFEHGRKFGLYG</sequence>